<keyword evidence="6 14" id="KW-0479">Metal-binding</keyword>
<protein>
    <recommendedName>
        <fullName evidence="5 15">Fumarylacetoacetase</fullName>
        <ecNumber evidence="4 15">3.7.1.2</ecNumber>
    </recommendedName>
    <alternativeName>
        <fullName evidence="15">Fumarylacetoacetate hydrolase</fullName>
    </alternativeName>
</protein>
<evidence type="ECO:0000256" key="13">
    <source>
        <dbReference type="PIRSR" id="PIRSR605959-2"/>
    </source>
</evidence>
<evidence type="ECO:0000256" key="5">
    <source>
        <dbReference type="ARBA" id="ARBA00014741"/>
    </source>
</evidence>
<evidence type="ECO:0000256" key="8">
    <source>
        <dbReference type="ARBA" id="ARBA00022837"/>
    </source>
</evidence>
<feature type="binding site" evidence="13">
    <location>
        <position position="145"/>
    </location>
    <ligand>
        <name>substrate</name>
    </ligand>
</feature>
<sequence length="386" mass="42971">MHSATFVDIPDNSAYTFENLPYGVFSTADNVKKRIGVAIGAQILDLLAVKHLFTGPLLSEKQSVFSEETLNQFIGLSREYWLEARLTIQFLLSNDNPMLRDDSELCKKAFVAQSEATMHLPAEIGDYTDFYSSIYHATNVGTMFRGKDNALMDNWKWLPVAYHGRASSVVVSGTAVRRPWGQIKAEDDTEPNFVPSRLMDFELEMAFFDGGAHFRNGSDERLECSGHSEVGHFSMGRHDGSPSSVHRQRARPNFDIDLTVDIKPEGSDQSFTICRTNFRHLYWTLKQQLAHHTSNGCNVRPGDLMGSGTLSGPSPDSLGCLLELSWKGTKPVHLGEGGEMRKFLKDNDEVIISGSCKGPTGEIRIGFGECRGKLLPAHKRRFCATD</sequence>
<name>A0A914GUP0_GLORO</name>
<dbReference type="WBParaSite" id="Gr19_v10_g11369.t1">
    <property type="protein sequence ID" value="Gr19_v10_g11369.t1"/>
    <property type="gene ID" value="Gr19_v10_g11369"/>
</dbReference>
<evidence type="ECO:0000256" key="12">
    <source>
        <dbReference type="PIRSR" id="PIRSR605959-1"/>
    </source>
</evidence>
<evidence type="ECO:0000256" key="3">
    <source>
        <dbReference type="ARBA" id="ARBA00010211"/>
    </source>
</evidence>
<reference evidence="19" key="1">
    <citation type="submission" date="2022-11" db="UniProtKB">
        <authorList>
            <consortium name="WormBaseParasite"/>
        </authorList>
    </citation>
    <scope>IDENTIFICATION</scope>
</reference>
<evidence type="ECO:0000256" key="10">
    <source>
        <dbReference type="ARBA" id="ARBA00022878"/>
    </source>
</evidence>
<keyword evidence="11 15" id="KW-0585">Phenylalanine catabolism</keyword>
<dbReference type="GO" id="GO:1902000">
    <property type="term" value="P:homogentisate catabolic process"/>
    <property type="evidence" value="ECO:0007669"/>
    <property type="project" value="TreeGrafter"/>
</dbReference>
<dbReference type="InterPro" id="IPR005959">
    <property type="entry name" value="Fumarylacetoacetase"/>
</dbReference>
<dbReference type="GO" id="GO:0004334">
    <property type="term" value="F:fumarylacetoacetase activity"/>
    <property type="evidence" value="ECO:0007669"/>
    <property type="project" value="UniProtKB-UniRule"/>
</dbReference>
<feature type="binding site" evidence="13">
    <location>
        <position position="131"/>
    </location>
    <ligand>
        <name>substrate</name>
    </ligand>
</feature>
<dbReference type="GO" id="GO:0006559">
    <property type="term" value="P:L-phenylalanine catabolic process"/>
    <property type="evidence" value="ECO:0007669"/>
    <property type="project" value="UniProtKB-UniRule"/>
</dbReference>
<dbReference type="GO" id="GO:0006572">
    <property type="term" value="P:L-tyrosine catabolic process"/>
    <property type="evidence" value="ECO:0007669"/>
    <property type="project" value="UniProtKB-UniRule"/>
</dbReference>
<dbReference type="FunFam" id="2.30.30.230:FF:000001">
    <property type="entry name" value="Fumarylacetoacetase"/>
    <property type="match status" value="1"/>
</dbReference>
<dbReference type="InterPro" id="IPR036462">
    <property type="entry name" value="Fumarylacetoacetase_N_sf"/>
</dbReference>
<evidence type="ECO:0000256" key="14">
    <source>
        <dbReference type="PIRSR" id="PIRSR605959-3"/>
    </source>
</evidence>
<evidence type="ECO:0000256" key="7">
    <source>
        <dbReference type="ARBA" id="ARBA00022801"/>
    </source>
</evidence>
<dbReference type="Pfam" id="PF09298">
    <property type="entry name" value="FAA_hydrolase_N"/>
    <property type="match status" value="1"/>
</dbReference>
<evidence type="ECO:0000256" key="15">
    <source>
        <dbReference type="RuleBase" id="RU366008"/>
    </source>
</evidence>
<evidence type="ECO:0000259" key="17">
    <source>
        <dbReference type="Pfam" id="PF09298"/>
    </source>
</evidence>
<dbReference type="EC" id="3.7.1.2" evidence="4 15"/>
<evidence type="ECO:0000256" key="2">
    <source>
        <dbReference type="ARBA" id="ARBA00004782"/>
    </source>
</evidence>
<comment type="catalytic activity">
    <reaction evidence="1 15">
        <text>4-fumarylacetoacetate + H2O = acetoacetate + fumarate + H(+)</text>
        <dbReference type="Rhea" id="RHEA:10244"/>
        <dbReference type="ChEBI" id="CHEBI:13705"/>
        <dbReference type="ChEBI" id="CHEBI:15377"/>
        <dbReference type="ChEBI" id="CHEBI:15378"/>
        <dbReference type="ChEBI" id="CHEBI:18034"/>
        <dbReference type="ChEBI" id="CHEBI:29806"/>
        <dbReference type="EC" id="3.7.1.2"/>
    </reaction>
</comment>
<dbReference type="SUPFAM" id="SSF63433">
    <property type="entry name" value="Fumarylacetoacetate hydrolase, FAH, N-terminal domain"/>
    <property type="match status" value="1"/>
</dbReference>
<dbReference type="SUPFAM" id="SSF56529">
    <property type="entry name" value="FAH"/>
    <property type="match status" value="1"/>
</dbReference>
<dbReference type="AlphaFoldDB" id="A0A914GUP0"/>
<evidence type="ECO:0000256" key="4">
    <source>
        <dbReference type="ARBA" id="ARBA00012094"/>
    </source>
</evidence>
<proteinExistence type="inferred from homology"/>
<keyword evidence="10 15" id="KW-0828">Tyrosine catabolism</keyword>
<feature type="active site" description="Proton acceptor" evidence="12">
    <location>
        <position position="136"/>
    </location>
</feature>
<feature type="binding site" evidence="14">
    <location>
        <position position="129"/>
    </location>
    <ligand>
        <name>Ca(2+)</name>
        <dbReference type="ChEBI" id="CHEBI:29108"/>
    </ligand>
</feature>
<evidence type="ECO:0000256" key="6">
    <source>
        <dbReference type="ARBA" id="ARBA00022723"/>
    </source>
</evidence>
<comment type="similarity">
    <text evidence="3 15">Belongs to the FAH family.</text>
</comment>
<dbReference type="Proteomes" id="UP000887572">
    <property type="component" value="Unplaced"/>
</dbReference>
<organism evidence="18 19">
    <name type="scientific">Globodera rostochiensis</name>
    <name type="common">Golden nematode worm</name>
    <name type="synonym">Heterodera rostochiensis</name>
    <dbReference type="NCBI Taxonomy" id="31243"/>
    <lineage>
        <taxon>Eukaryota</taxon>
        <taxon>Metazoa</taxon>
        <taxon>Ecdysozoa</taxon>
        <taxon>Nematoda</taxon>
        <taxon>Chromadorea</taxon>
        <taxon>Rhabditida</taxon>
        <taxon>Tylenchina</taxon>
        <taxon>Tylenchomorpha</taxon>
        <taxon>Tylenchoidea</taxon>
        <taxon>Heteroderidae</taxon>
        <taxon>Heteroderinae</taxon>
        <taxon>Globodera</taxon>
    </lineage>
</organism>
<keyword evidence="18" id="KW-1185">Reference proteome</keyword>
<evidence type="ECO:0000313" key="18">
    <source>
        <dbReference type="Proteomes" id="UP000887572"/>
    </source>
</evidence>
<dbReference type="Gene3D" id="2.30.30.230">
    <property type="entry name" value="Fumarylacetoacetase, N-terminal domain"/>
    <property type="match status" value="1"/>
</dbReference>
<feature type="binding site" evidence="14">
    <location>
        <position position="202"/>
    </location>
    <ligand>
        <name>Ca(2+)</name>
        <dbReference type="ChEBI" id="CHEBI:29108"/>
    </ligand>
</feature>
<dbReference type="PANTHER" id="PTHR43069:SF2">
    <property type="entry name" value="FUMARYLACETOACETASE"/>
    <property type="match status" value="1"/>
</dbReference>
<dbReference type="Gene3D" id="3.90.850.10">
    <property type="entry name" value="Fumarylacetoacetase-like, C-terminal domain"/>
    <property type="match status" value="2"/>
</dbReference>
<dbReference type="Pfam" id="PF01557">
    <property type="entry name" value="FAA_hydrolase"/>
    <property type="match status" value="1"/>
</dbReference>
<evidence type="ECO:0000256" key="1">
    <source>
        <dbReference type="ARBA" id="ARBA00000353"/>
    </source>
</evidence>
<keyword evidence="8 14" id="KW-0106">Calcium</keyword>
<feature type="binding site" evidence="13">
    <location>
        <position position="309"/>
    </location>
    <ligand>
        <name>substrate</name>
    </ligand>
</feature>
<feature type="domain" description="Fumarylacetoacetase-like C-terminal" evidence="16">
    <location>
        <begin position="273"/>
        <end position="370"/>
    </location>
</feature>
<feature type="domain" description="Fumarylacetoacetase N-terminal" evidence="17">
    <location>
        <begin position="18"/>
        <end position="121"/>
    </location>
</feature>
<evidence type="ECO:0000256" key="11">
    <source>
        <dbReference type="ARBA" id="ARBA00023232"/>
    </source>
</evidence>
<dbReference type="InterPro" id="IPR036663">
    <property type="entry name" value="Fumarylacetoacetase_C_sf"/>
</dbReference>
<keyword evidence="7 15" id="KW-0378">Hydrolase</keyword>
<comment type="pathway">
    <text evidence="2 15">Amino-acid degradation; L-phenylalanine degradation; acetoacetate and fumarate from L-phenylalanine: step 6/6.</text>
</comment>
<evidence type="ECO:0000256" key="9">
    <source>
        <dbReference type="ARBA" id="ARBA00022842"/>
    </source>
</evidence>
<keyword evidence="9 15" id="KW-0460">Magnesium</keyword>
<dbReference type="InterPro" id="IPR011234">
    <property type="entry name" value="Fumarylacetoacetase-like_C"/>
</dbReference>
<feature type="binding site" evidence="14">
    <location>
        <position position="204"/>
    </location>
    <ligand>
        <name>Ca(2+)</name>
        <dbReference type="ChEBI" id="CHEBI:29108"/>
    </ligand>
</feature>
<comment type="cofactor">
    <cofactor evidence="15">
        <name>Mg(2+)</name>
        <dbReference type="ChEBI" id="CHEBI:18420"/>
    </cofactor>
    <cofactor evidence="15">
        <name>Ca(2+)</name>
        <dbReference type="ChEBI" id="CHEBI:29108"/>
    </cofactor>
</comment>
<evidence type="ECO:0000259" key="16">
    <source>
        <dbReference type="Pfam" id="PF01557"/>
    </source>
</evidence>
<dbReference type="PANTHER" id="PTHR43069">
    <property type="entry name" value="FUMARYLACETOACETASE"/>
    <property type="match status" value="1"/>
</dbReference>
<dbReference type="InterPro" id="IPR015377">
    <property type="entry name" value="Fumarylacetoacetase_N"/>
</dbReference>
<accession>A0A914GUP0</accession>
<evidence type="ECO:0000313" key="19">
    <source>
        <dbReference type="WBParaSite" id="Gr19_v10_g11369.t1"/>
    </source>
</evidence>
<dbReference type="GO" id="GO:0046872">
    <property type="term" value="F:metal ion binding"/>
    <property type="evidence" value="ECO:0007669"/>
    <property type="project" value="UniProtKB-UniRule"/>
</dbReference>